<dbReference type="EMBL" id="CP058529">
    <property type="protein sequence ID" value="QLG26501.1"/>
    <property type="molecule type" value="Genomic_DNA"/>
</dbReference>
<dbReference type="Pfam" id="PF26515">
    <property type="entry name" value="Ig_halo_2"/>
    <property type="match status" value="1"/>
</dbReference>
<reference evidence="1 2" key="1">
    <citation type="submission" date="2020-07" db="EMBL/GenBank/DDBJ databases">
        <title>Gai3-2, isolated from salt lake.</title>
        <authorList>
            <person name="Cui H."/>
            <person name="Shi X."/>
        </authorList>
    </citation>
    <scope>NUCLEOTIDE SEQUENCE [LARGE SCALE GENOMIC DNA]</scope>
    <source>
        <strain evidence="1 2">Gai3-2</strain>
    </source>
</reference>
<evidence type="ECO:0000313" key="2">
    <source>
        <dbReference type="Proteomes" id="UP000509750"/>
    </source>
</evidence>
<protein>
    <submittedName>
        <fullName evidence="1">Uncharacterized protein</fullName>
    </submittedName>
</protein>
<evidence type="ECO:0000313" key="1">
    <source>
        <dbReference type="EMBL" id="QLG26501.1"/>
    </source>
</evidence>
<dbReference type="GeneID" id="56027692"/>
<dbReference type="InterPro" id="IPR058994">
    <property type="entry name" value="Ig-containing_halobact"/>
</dbReference>
<dbReference type="KEGG" id="halg:HUG10_02625"/>
<name>A0A7D5K049_9EURY</name>
<dbReference type="OrthoDB" id="380164at2157"/>
<proteinExistence type="predicted"/>
<organism evidence="1 2">
    <name type="scientific">Halorarum halophilum</name>
    <dbReference type="NCBI Taxonomy" id="2743090"/>
    <lineage>
        <taxon>Archaea</taxon>
        <taxon>Methanobacteriati</taxon>
        <taxon>Methanobacteriota</taxon>
        <taxon>Stenosarchaea group</taxon>
        <taxon>Halobacteria</taxon>
        <taxon>Halobacteriales</taxon>
        <taxon>Haloferacaceae</taxon>
        <taxon>Halorarum</taxon>
    </lineage>
</organism>
<keyword evidence="2" id="KW-1185">Reference proteome</keyword>
<dbReference type="RefSeq" id="WP_179168076.1">
    <property type="nucleotide sequence ID" value="NZ_CP058529.1"/>
</dbReference>
<gene>
    <name evidence="1" type="ORF">HUG10_02625</name>
</gene>
<sequence>MLALLLLVTLTGCLGVESVLSPAPDVTVENRANVSFEVTATTVHTDGPVGETRLELTHQNGSKEELAFREYAVGNDFAVPPNVTGIEVIESSSTSWVTELDPGETTSTELGDWQSNDLVLVTWTRLDTGTVTKVTTIPCRTSGVEYHGHVSSARGSGGAFTGC</sequence>
<dbReference type="AlphaFoldDB" id="A0A7D5K049"/>
<dbReference type="Proteomes" id="UP000509750">
    <property type="component" value="Chromosome"/>
</dbReference>
<accession>A0A7D5K049</accession>